<evidence type="ECO:0000256" key="1">
    <source>
        <dbReference type="ARBA" id="ARBA00023172"/>
    </source>
</evidence>
<reference evidence="2 3" key="1">
    <citation type="submission" date="2020-10" db="EMBL/GenBank/DDBJ databases">
        <title>Sequencing the genomes of 1000 actinobacteria strains.</title>
        <authorList>
            <person name="Klenk H.-P."/>
        </authorList>
    </citation>
    <scope>NUCLEOTIDE SEQUENCE [LARGE SCALE GENOMIC DNA]</scope>
    <source>
        <strain evidence="2 3">DSM 46744</strain>
    </source>
</reference>
<comment type="caution">
    <text evidence="2">The sequence shown here is derived from an EMBL/GenBank/DDBJ whole genome shotgun (WGS) entry which is preliminary data.</text>
</comment>
<dbReference type="EMBL" id="JADBDZ010000001">
    <property type="protein sequence ID" value="MBE1533489.1"/>
    <property type="molecule type" value="Genomic_DNA"/>
</dbReference>
<dbReference type="InterPro" id="IPR011010">
    <property type="entry name" value="DNA_brk_join_enz"/>
</dbReference>
<dbReference type="SUPFAM" id="SSF56349">
    <property type="entry name" value="DNA breaking-rejoining enzymes"/>
    <property type="match status" value="1"/>
</dbReference>
<dbReference type="Proteomes" id="UP000627838">
    <property type="component" value="Unassembled WGS sequence"/>
</dbReference>
<evidence type="ECO:0000313" key="3">
    <source>
        <dbReference type="Proteomes" id="UP000627838"/>
    </source>
</evidence>
<sequence>MAFGTSTMLLADVPVHLVAARVGHADSAVTPRIYVHVVD</sequence>
<protein>
    <submittedName>
        <fullName evidence="2">Integrase</fullName>
    </submittedName>
</protein>
<evidence type="ECO:0000313" key="2">
    <source>
        <dbReference type="EMBL" id="MBE1533489.1"/>
    </source>
</evidence>
<keyword evidence="3" id="KW-1185">Reference proteome</keyword>
<dbReference type="Gene3D" id="1.10.443.10">
    <property type="entry name" value="Intergrase catalytic core"/>
    <property type="match status" value="1"/>
</dbReference>
<keyword evidence="1" id="KW-0233">DNA recombination</keyword>
<proteinExistence type="predicted"/>
<organism evidence="2 3">
    <name type="scientific">Actinomadura algeriensis</name>
    <dbReference type="NCBI Taxonomy" id="1679523"/>
    <lineage>
        <taxon>Bacteria</taxon>
        <taxon>Bacillati</taxon>
        <taxon>Actinomycetota</taxon>
        <taxon>Actinomycetes</taxon>
        <taxon>Streptosporangiales</taxon>
        <taxon>Thermomonosporaceae</taxon>
        <taxon>Actinomadura</taxon>
    </lineage>
</organism>
<dbReference type="InterPro" id="IPR013762">
    <property type="entry name" value="Integrase-like_cat_sf"/>
</dbReference>
<accession>A0ABR9JSW9</accession>
<name>A0ABR9JSW9_9ACTN</name>
<gene>
    <name evidence="2" type="ORF">H4W34_003322</name>
</gene>